<feature type="domain" description="DUF281" evidence="3">
    <location>
        <begin position="102"/>
        <end position="150"/>
    </location>
</feature>
<dbReference type="GeneID" id="78777006"/>
<dbReference type="RefSeq" id="XP_053582689.1">
    <property type="nucleotide sequence ID" value="XM_053733776.1"/>
</dbReference>
<dbReference type="Pfam" id="PF03436">
    <property type="entry name" value="DUF281"/>
    <property type="match status" value="1"/>
</dbReference>
<sequence length="330" mass="35176">MVFRKLLIYISIISFVNSCIRTIPPEEVYISSTAANLPTEEPGTPGTDEPVTGEPVTGEPVTGEPVTGEPTSLCNTCKIDAIKPTLTDPATVFTQSDVPGECLTTDVKCARTDTQVCTDIKMTANGIEIGSVTNNKEVTATLKCREDGSYSSGEVVGITQLACNFMGCAEPTPCSKCNVDALVPQMEPGTSLTYKQVLFIKSEKKLHNSVANSMTARIRLVSFVYICARISTFSACTACNFAALTPQPADIGGKLVATESIDRHGCTEAQVICLRDDNKVCTSVQLIANLASGPKILREGTNTGTVQETAVCRNNIVYPYGSRVPQPGNE</sequence>
<dbReference type="InterPro" id="IPR005098">
    <property type="entry name" value="DUF281"/>
</dbReference>
<accession>A0A6A5GG52</accession>
<protein>
    <recommendedName>
        <fullName evidence="3">DUF281 domain-containing protein</fullName>
    </recommendedName>
</protein>
<dbReference type="PANTHER" id="PTHR36517">
    <property type="entry name" value="PROTEIN CBG25732"/>
    <property type="match status" value="1"/>
</dbReference>
<evidence type="ECO:0000313" key="4">
    <source>
        <dbReference type="EMBL" id="KAF1754197.1"/>
    </source>
</evidence>
<proteinExistence type="predicted"/>
<dbReference type="CTD" id="78777006"/>
<feature type="signal peptide" evidence="2">
    <location>
        <begin position="1"/>
        <end position="18"/>
    </location>
</feature>
<feature type="region of interest" description="Disordered" evidence="1">
    <location>
        <begin position="35"/>
        <end position="69"/>
    </location>
</feature>
<name>A0A6A5GG52_CAERE</name>
<organism evidence="4 5">
    <name type="scientific">Caenorhabditis remanei</name>
    <name type="common">Caenorhabditis vulgaris</name>
    <dbReference type="NCBI Taxonomy" id="31234"/>
    <lineage>
        <taxon>Eukaryota</taxon>
        <taxon>Metazoa</taxon>
        <taxon>Ecdysozoa</taxon>
        <taxon>Nematoda</taxon>
        <taxon>Chromadorea</taxon>
        <taxon>Rhabditida</taxon>
        <taxon>Rhabditina</taxon>
        <taxon>Rhabditomorpha</taxon>
        <taxon>Rhabditoidea</taxon>
        <taxon>Rhabditidae</taxon>
        <taxon>Peloderinae</taxon>
        <taxon>Caenorhabditis</taxon>
    </lineage>
</organism>
<dbReference type="KEGG" id="crq:GCK72_020757"/>
<reference evidence="4 5" key="1">
    <citation type="submission" date="2019-12" db="EMBL/GenBank/DDBJ databases">
        <title>Chromosome-level assembly of the Caenorhabditis remanei genome.</title>
        <authorList>
            <person name="Teterina A.A."/>
            <person name="Willis J.H."/>
            <person name="Phillips P.C."/>
        </authorList>
    </citation>
    <scope>NUCLEOTIDE SEQUENCE [LARGE SCALE GENOMIC DNA]</scope>
    <source>
        <strain evidence="4 5">PX506</strain>
        <tissue evidence="4">Whole organism</tissue>
    </source>
</reference>
<evidence type="ECO:0000256" key="1">
    <source>
        <dbReference type="SAM" id="MobiDB-lite"/>
    </source>
</evidence>
<dbReference type="PANTHER" id="PTHR36517:SF1">
    <property type="entry name" value="C6 DOMAIN-CONTAINING PROTEIN-RELATED"/>
    <property type="match status" value="1"/>
</dbReference>
<evidence type="ECO:0000313" key="5">
    <source>
        <dbReference type="Proteomes" id="UP000483820"/>
    </source>
</evidence>
<dbReference type="Proteomes" id="UP000483820">
    <property type="component" value="Chromosome V"/>
</dbReference>
<evidence type="ECO:0000259" key="3">
    <source>
        <dbReference type="Pfam" id="PF03436"/>
    </source>
</evidence>
<dbReference type="EMBL" id="WUAV01000005">
    <property type="protein sequence ID" value="KAF1754197.1"/>
    <property type="molecule type" value="Genomic_DNA"/>
</dbReference>
<dbReference type="AlphaFoldDB" id="A0A6A5GG52"/>
<comment type="caution">
    <text evidence="4">The sequence shown here is derived from an EMBL/GenBank/DDBJ whole genome shotgun (WGS) entry which is preliminary data.</text>
</comment>
<feature type="chain" id="PRO_5025416428" description="DUF281 domain-containing protein" evidence="2">
    <location>
        <begin position="19"/>
        <end position="330"/>
    </location>
</feature>
<gene>
    <name evidence="4" type="ORF">GCK72_020757</name>
</gene>
<evidence type="ECO:0000256" key="2">
    <source>
        <dbReference type="SAM" id="SignalP"/>
    </source>
</evidence>
<keyword evidence="2" id="KW-0732">Signal</keyword>